<evidence type="ECO:0000313" key="2">
    <source>
        <dbReference type="EMBL" id="KAL0355688.1"/>
    </source>
</evidence>
<reference evidence="2" key="1">
    <citation type="submission" date="2020-06" db="EMBL/GenBank/DDBJ databases">
        <authorList>
            <person name="Li T."/>
            <person name="Hu X."/>
            <person name="Zhang T."/>
            <person name="Song X."/>
            <person name="Zhang H."/>
            <person name="Dai N."/>
            <person name="Sheng W."/>
            <person name="Hou X."/>
            <person name="Wei L."/>
        </authorList>
    </citation>
    <scope>NUCLEOTIDE SEQUENCE</scope>
    <source>
        <strain evidence="2">G02</strain>
        <tissue evidence="2">Leaf</tissue>
    </source>
</reference>
<name>A0AAW2PKV8_SESRA</name>
<sequence length="74" mass="8406">MHKLVIECLESKQEAQAASEYTNKCRGLNKAKNRSKELVPSSNEEHEVQHPSAKSVDARGIGSVVLRRRRYLDE</sequence>
<reference evidence="2" key="2">
    <citation type="journal article" date="2024" name="Plant">
        <title>Genomic evolution and insights into agronomic trait innovations of Sesamum species.</title>
        <authorList>
            <person name="Miao H."/>
            <person name="Wang L."/>
            <person name="Qu L."/>
            <person name="Liu H."/>
            <person name="Sun Y."/>
            <person name="Le M."/>
            <person name="Wang Q."/>
            <person name="Wei S."/>
            <person name="Zheng Y."/>
            <person name="Lin W."/>
            <person name="Duan Y."/>
            <person name="Cao H."/>
            <person name="Xiong S."/>
            <person name="Wang X."/>
            <person name="Wei L."/>
            <person name="Li C."/>
            <person name="Ma Q."/>
            <person name="Ju M."/>
            <person name="Zhao R."/>
            <person name="Li G."/>
            <person name="Mu C."/>
            <person name="Tian Q."/>
            <person name="Mei H."/>
            <person name="Zhang T."/>
            <person name="Gao T."/>
            <person name="Zhang H."/>
        </authorList>
    </citation>
    <scope>NUCLEOTIDE SEQUENCE</scope>
    <source>
        <strain evidence="2">G02</strain>
    </source>
</reference>
<gene>
    <name evidence="2" type="ORF">Sradi_4015700</name>
</gene>
<evidence type="ECO:0000256" key="1">
    <source>
        <dbReference type="SAM" id="MobiDB-lite"/>
    </source>
</evidence>
<dbReference type="EMBL" id="JACGWJ010000017">
    <property type="protein sequence ID" value="KAL0355688.1"/>
    <property type="molecule type" value="Genomic_DNA"/>
</dbReference>
<accession>A0AAW2PKV8</accession>
<comment type="caution">
    <text evidence="2">The sequence shown here is derived from an EMBL/GenBank/DDBJ whole genome shotgun (WGS) entry which is preliminary data.</text>
</comment>
<protein>
    <submittedName>
        <fullName evidence="2">Uncharacterized protein</fullName>
    </submittedName>
</protein>
<proteinExistence type="predicted"/>
<organism evidence="2">
    <name type="scientific">Sesamum radiatum</name>
    <name type="common">Black benniseed</name>
    <dbReference type="NCBI Taxonomy" id="300843"/>
    <lineage>
        <taxon>Eukaryota</taxon>
        <taxon>Viridiplantae</taxon>
        <taxon>Streptophyta</taxon>
        <taxon>Embryophyta</taxon>
        <taxon>Tracheophyta</taxon>
        <taxon>Spermatophyta</taxon>
        <taxon>Magnoliopsida</taxon>
        <taxon>eudicotyledons</taxon>
        <taxon>Gunneridae</taxon>
        <taxon>Pentapetalae</taxon>
        <taxon>asterids</taxon>
        <taxon>lamiids</taxon>
        <taxon>Lamiales</taxon>
        <taxon>Pedaliaceae</taxon>
        <taxon>Sesamum</taxon>
    </lineage>
</organism>
<dbReference type="AlphaFoldDB" id="A0AAW2PKV8"/>
<feature type="region of interest" description="Disordered" evidence="1">
    <location>
        <begin position="27"/>
        <end position="59"/>
    </location>
</feature>